<dbReference type="RefSeq" id="WP_264849015.1">
    <property type="nucleotide sequence ID" value="NZ_BRXR01000001.1"/>
</dbReference>
<reference evidence="2 3" key="1">
    <citation type="journal article" date="2024" name="Int. J. Syst. Evol. Microbiol.">
        <title>Clostridium omnivorum sp. nov., isolated from anoxic soil under the treatment of reductive soil disinfestation.</title>
        <authorList>
            <person name="Ueki A."/>
            <person name="Tonouchi A."/>
            <person name="Kaku N."/>
            <person name="Honma S."/>
            <person name="Ueki K."/>
        </authorList>
    </citation>
    <scope>NUCLEOTIDE SEQUENCE [LARGE SCALE GENOMIC DNA]</scope>
    <source>
        <strain evidence="2 3">E14</strain>
    </source>
</reference>
<feature type="transmembrane region" description="Helical" evidence="1">
    <location>
        <begin position="149"/>
        <end position="171"/>
    </location>
</feature>
<dbReference type="Proteomes" id="UP001208567">
    <property type="component" value="Unassembled WGS sequence"/>
</dbReference>
<feature type="transmembrane region" description="Helical" evidence="1">
    <location>
        <begin position="418"/>
        <end position="445"/>
    </location>
</feature>
<evidence type="ECO:0000256" key="1">
    <source>
        <dbReference type="SAM" id="Phobius"/>
    </source>
</evidence>
<feature type="transmembrane region" description="Helical" evidence="1">
    <location>
        <begin position="57"/>
        <end position="85"/>
    </location>
</feature>
<feature type="transmembrane region" description="Helical" evidence="1">
    <location>
        <begin position="120"/>
        <end position="137"/>
    </location>
</feature>
<evidence type="ECO:0000313" key="2">
    <source>
        <dbReference type="EMBL" id="GLC29729.1"/>
    </source>
</evidence>
<keyword evidence="1" id="KW-0472">Membrane</keyword>
<keyword evidence="1" id="KW-0812">Transmembrane</keyword>
<feature type="transmembrane region" description="Helical" evidence="1">
    <location>
        <begin position="97"/>
        <end position="114"/>
    </location>
</feature>
<feature type="transmembrane region" description="Helical" evidence="1">
    <location>
        <begin position="263"/>
        <end position="284"/>
    </location>
</feature>
<name>A0ABQ5N3E5_9CLOT</name>
<feature type="transmembrane region" description="Helical" evidence="1">
    <location>
        <begin position="221"/>
        <end position="251"/>
    </location>
</feature>
<feature type="transmembrane region" description="Helical" evidence="1">
    <location>
        <begin position="6"/>
        <end position="23"/>
    </location>
</feature>
<evidence type="ECO:0000313" key="3">
    <source>
        <dbReference type="Proteomes" id="UP001208567"/>
    </source>
</evidence>
<feature type="transmembrane region" description="Helical" evidence="1">
    <location>
        <begin position="191"/>
        <end position="209"/>
    </location>
</feature>
<proteinExistence type="predicted"/>
<comment type="caution">
    <text evidence="2">The sequence shown here is derived from an EMBL/GenBank/DDBJ whole genome shotgun (WGS) entry which is preliminary data.</text>
</comment>
<gene>
    <name evidence="2" type="ORF">bsdE14_11390</name>
</gene>
<protein>
    <recommendedName>
        <fullName evidence="4">Oligosaccharide repeat unit polymerase</fullName>
    </recommendedName>
</protein>
<accession>A0ABQ5N3E5</accession>
<dbReference type="EMBL" id="BRXR01000001">
    <property type="protein sequence ID" value="GLC29729.1"/>
    <property type="molecule type" value="Genomic_DNA"/>
</dbReference>
<keyword evidence="3" id="KW-1185">Reference proteome</keyword>
<evidence type="ECO:0008006" key="4">
    <source>
        <dbReference type="Google" id="ProtNLM"/>
    </source>
</evidence>
<feature type="transmembrane region" description="Helical" evidence="1">
    <location>
        <begin position="384"/>
        <end position="406"/>
    </location>
</feature>
<keyword evidence="1" id="KW-1133">Transmembrane helix</keyword>
<organism evidence="2 3">
    <name type="scientific">Clostridium omnivorum</name>
    <dbReference type="NCBI Taxonomy" id="1604902"/>
    <lineage>
        <taxon>Bacteria</taxon>
        <taxon>Bacillati</taxon>
        <taxon>Bacillota</taxon>
        <taxon>Clostridia</taxon>
        <taxon>Eubacteriales</taxon>
        <taxon>Clostridiaceae</taxon>
        <taxon>Clostridium</taxon>
    </lineage>
</organism>
<feature type="transmembrane region" description="Helical" evidence="1">
    <location>
        <begin position="28"/>
        <end position="45"/>
    </location>
</feature>
<sequence length="460" mass="53842">MEKYFDYWIITIYAIFSAAFILYRKSLFMYVPFVIIMFNMSYSYLKYRKLNLITTLVILAAYSCILPDNYIIIFISFFILLYYLYKQYKNEGFKNKKTIALFIVLFIVNCIFSSNKLINIVFFVIFNFTFILYFFVFKDRSKLEIYNTALERCINNIVVIEVLTTVLIILFRFKEVLSDLGGDWSTGTLGTSQGSILMLMLSFVALRYLGDYREKKQKHKLFIVILCGIICMSTASISNNIVLIATIFLYILTFIFKDFKGSIKYITFILVIIITFIIVMPAWVKKDLYNLTNKQYAYERVKKLNTYETTFVTIPANNIKFALLGNGAGFYSSRAALTTTGNYVKTYLNVFPISMSDYTKIYIYDKLIDKNFDGSILSAPYSSIISIMGEFGMIGLLIFIAFMFYIFKHVKNEGKAIIIFFVLICFFENWIEFAKVVMFFWMFLFNDYKKDETNSNAKIN</sequence>